<evidence type="ECO:0000313" key="2">
    <source>
        <dbReference type="Proteomes" id="UP000019754"/>
    </source>
</evidence>
<dbReference type="Proteomes" id="UP000019754">
    <property type="component" value="Unassembled WGS sequence"/>
</dbReference>
<comment type="caution">
    <text evidence="1">The sequence shown here is derived from an EMBL/GenBank/DDBJ whole genome shotgun (WGS) entry which is preliminary data.</text>
</comment>
<keyword evidence="2" id="KW-1185">Reference proteome</keyword>
<accession>A0A022L0H6</accession>
<sequence>MSNLPNSLPAAGRALRFPLDAGDELDSRRITSLAWGGEAVTVELEDGTRARYLLDLFPGGGGRWVLDT</sequence>
<dbReference type="RefSeq" id="WP_017822604.1">
    <property type="nucleotide sequence ID" value="NZ_AORC01000004.1"/>
</dbReference>
<protein>
    <submittedName>
        <fullName evidence="1">Uncharacterized protein</fullName>
    </submittedName>
</protein>
<proteinExistence type="predicted"/>
<dbReference type="AlphaFoldDB" id="A0A022L0H6"/>
<organism evidence="1 2">
    <name type="scientific">Brachybacterium muris UCD-AY4</name>
    <dbReference type="NCBI Taxonomy" id="1249481"/>
    <lineage>
        <taxon>Bacteria</taxon>
        <taxon>Bacillati</taxon>
        <taxon>Actinomycetota</taxon>
        <taxon>Actinomycetes</taxon>
        <taxon>Micrococcales</taxon>
        <taxon>Dermabacteraceae</taxon>
        <taxon>Brachybacterium</taxon>
    </lineage>
</organism>
<dbReference type="EMBL" id="AORC01000004">
    <property type="protein sequence ID" value="EYT50578.1"/>
    <property type="molecule type" value="Genomic_DNA"/>
</dbReference>
<dbReference type="STRING" id="1249481.D641_0104465"/>
<reference evidence="1 2" key="1">
    <citation type="journal article" date="2013" name="Genome Announc.">
        <title>Draft genome sequence of an Actinobacterium, Brachybacterium muris strain UCD-AY4.</title>
        <authorList>
            <person name="Lo J.R."/>
            <person name="Lang J.M."/>
            <person name="Darling A.E."/>
            <person name="Eisen J.A."/>
            <person name="Coil D.A."/>
        </authorList>
    </citation>
    <scope>NUCLEOTIDE SEQUENCE [LARGE SCALE GENOMIC DNA]</scope>
    <source>
        <strain evidence="1 2">UCD-AY4</strain>
    </source>
</reference>
<gene>
    <name evidence="1" type="ORF">D641_0104465</name>
</gene>
<evidence type="ECO:0000313" key="1">
    <source>
        <dbReference type="EMBL" id="EYT50578.1"/>
    </source>
</evidence>
<dbReference type="HOGENOM" id="CLU_2785717_0_0_11"/>
<name>A0A022L0H6_9MICO</name>
<dbReference type="OrthoDB" id="8899077at2"/>